<protein>
    <submittedName>
        <fullName evidence="1">Uncharacterized protein</fullName>
    </submittedName>
</protein>
<accession>A0ACC0AW00</accession>
<evidence type="ECO:0000313" key="2">
    <source>
        <dbReference type="Proteomes" id="UP001060085"/>
    </source>
</evidence>
<dbReference type="EMBL" id="CM044705">
    <property type="protein sequence ID" value="KAI5664304.1"/>
    <property type="molecule type" value="Genomic_DNA"/>
</dbReference>
<dbReference type="Proteomes" id="UP001060085">
    <property type="component" value="Linkage Group LG05"/>
</dbReference>
<organism evidence="1 2">
    <name type="scientific">Catharanthus roseus</name>
    <name type="common">Madagascar periwinkle</name>
    <name type="synonym">Vinca rosea</name>
    <dbReference type="NCBI Taxonomy" id="4058"/>
    <lineage>
        <taxon>Eukaryota</taxon>
        <taxon>Viridiplantae</taxon>
        <taxon>Streptophyta</taxon>
        <taxon>Embryophyta</taxon>
        <taxon>Tracheophyta</taxon>
        <taxon>Spermatophyta</taxon>
        <taxon>Magnoliopsida</taxon>
        <taxon>eudicotyledons</taxon>
        <taxon>Gunneridae</taxon>
        <taxon>Pentapetalae</taxon>
        <taxon>asterids</taxon>
        <taxon>lamiids</taxon>
        <taxon>Gentianales</taxon>
        <taxon>Apocynaceae</taxon>
        <taxon>Rauvolfioideae</taxon>
        <taxon>Vinceae</taxon>
        <taxon>Catharanthinae</taxon>
        <taxon>Catharanthus</taxon>
    </lineage>
</organism>
<gene>
    <name evidence="1" type="ORF">M9H77_23627</name>
</gene>
<evidence type="ECO:0000313" key="1">
    <source>
        <dbReference type="EMBL" id="KAI5664304.1"/>
    </source>
</evidence>
<keyword evidence="2" id="KW-1185">Reference proteome</keyword>
<name>A0ACC0AW00_CATRO</name>
<proteinExistence type="predicted"/>
<comment type="caution">
    <text evidence="1">The sequence shown here is derived from an EMBL/GenBank/DDBJ whole genome shotgun (WGS) entry which is preliminary data.</text>
</comment>
<reference evidence="2" key="1">
    <citation type="journal article" date="2023" name="Nat. Plants">
        <title>Single-cell RNA sequencing provides a high-resolution roadmap for understanding the multicellular compartmentation of specialized metabolism.</title>
        <authorList>
            <person name="Sun S."/>
            <person name="Shen X."/>
            <person name="Li Y."/>
            <person name="Li Y."/>
            <person name="Wang S."/>
            <person name="Li R."/>
            <person name="Zhang H."/>
            <person name="Shen G."/>
            <person name="Guo B."/>
            <person name="Wei J."/>
            <person name="Xu J."/>
            <person name="St-Pierre B."/>
            <person name="Chen S."/>
            <person name="Sun C."/>
        </authorList>
    </citation>
    <scope>NUCLEOTIDE SEQUENCE [LARGE SCALE GENOMIC DNA]</scope>
</reference>
<sequence>MEWNRKKDEALALHGHFFGGDNLKKQAYPRPDRQLLGFTISPKLLLVFGLSCMRQKLVPCTVWRPNPTLAVRVQLSSIWRRSVVCLRGLDHLHRPTSHSICGNLVIYKPSLMNDRLMFEHDKSFRAYLLPIHFPALYEKRKLEHFLHRWMKNREHNNFWLTIGYTYKSIYESYASIGTGSSRIGGWYTTIMKLPFIFCIRIGFVWASFGGSCSLLCSSKRISCVGIEKVLWNS</sequence>